<sequence>MIIELLTGALTVITGIYAYLTYRMAKTSEASVKEMQRQSEAALRPYVNVSAFIRPNTPILYLRIVNTGRTPAENLRLEMDRDFFQFGETQVDKNLRNKSAFTTPMDSLPPDSELLFALGQGWVIFGNEAKLDLCPTQFTVAASYEFSGKKIDERHNIDLRGYLGSEGEHDPLVEELERIRNVIEKKK</sequence>
<keyword evidence="2" id="KW-1185">Reference proteome</keyword>
<dbReference type="AlphaFoldDB" id="A0A916XLD6"/>
<evidence type="ECO:0000313" key="2">
    <source>
        <dbReference type="Proteomes" id="UP000637423"/>
    </source>
</evidence>
<gene>
    <name evidence="1" type="ORF">GCM10011396_33700</name>
</gene>
<evidence type="ECO:0000313" key="1">
    <source>
        <dbReference type="EMBL" id="GGC83551.1"/>
    </source>
</evidence>
<accession>A0A916XLD6</accession>
<proteinExistence type="predicted"/>
<reference evidence="1" key="1">
    <citation type="journal article" date="2014" name="Int. J. Syst. Evol. Microbiol.">
        <title>Complete genome sequence of Corynebacterium casei LMG S-19264T (=DSM 44701T), isolated from a smear-ripened cheese.</title>
        <authorList>
            <consortium name="US DOE Joint Genome Institute (JGI-PGF)"/>
            <person name="Walter F."/>
            <person name="Albersmeier A."/>
            <person name="Kalinowski J."/>
            <person name="Ruckert C."/>
        </authorList>
    </citation>
    <scope>NUCLEOTIDE SEQUENCE</scope>
    <source>
        <strain evidence="1">CGMCC 1.10998</strain>
    </source>
</reference>
<reference evidence="1" key="2">
    <citation type="submission" date="2020-09" db="EMBL/GenBank/DDBJ databases">
        <authorList>
            <person name="Sun Q."/>
            <person name="Zhou Y."/>
        </authorList>
    </citation>
    <scope>NUCLEOTIDE SEQUENCE</scope>
    <source>
        <strain evidence="1">CGMCC 1.10998</strain>
    </source>
</reference>
<name>A0A916XLD6_9BURK</name>
<dbReference type="EMBL" id="BMED01000003">
    <property type="protein sequence ID" value="GGC83551.1"/>
    <property type="molecule type" value="Genomic_DNA"/>
</dbReference>
<protein>
    <submittedName>
        <fullName evidence="1">Uncharacterized protein</fullName>
    </submittedName>
</protein>
<dbReference type="Proteomes" id="UP000637423">
    <property type="component" value="Unassembled WGS sequence"/>
</dbReference>
<comment type="caution">
    <text evidence="1">The sequence shown here is derived from an EMBL/GenBank/DDBJ whole genome shotgun (WGS) entry which is preliminary data.</text>
</comment>
<organism evidence="1 2">
    <name type="scientific">Undibacterium terreum</name>
    <dbReference type="NCBI Taxonomy" id="1224302"/>
    <lineage>
        <taxon>Bacteria</taxon>
        <taxon>Pseudomonadati</taxon>
        <taxon>Pseudomonadota</taxon>
        <taxon>Betaproteobacteria</taxon>
        <taxon>Burkholderiales</taxon>
        <taxon>Oxalobacteraceae</taxon>
        <taxon>Undibacterium</taxon>
    </lineage>
</organism>